<name>A0A9Q0GQX2_9MAGN</name>
<keyword evidence="5 14" id="KW-0349">Heme</keyword>
<comment type="caution">
    <text evidence="17">The sequence shown here is derived from an EMBL/GenBank/DDBJ whole genome shotgun (WGS) entry which is preliminary data.</text>
</comment>
<comment type="subcellular location">
    <subcellularLocation>
        <location evidence="2">Membrane</location>
        <topology evidence="2">Single-pass membrane protein</topology>
    </subcellularLocation>
</comment>
<dbReference type="PANTHER" id="PTHR24286">
    <property type="entry name" value="CYTOCHROME P450 26"/>
    <property type="match status" value="1"/>
</dbReference>
<keyword evidence="6 16" id="KW-0812">Transmembrane</keyword>
<evidence type="ECO:0000256" key="14">
    <source>
        <dbReference type="PIRSR" id="PIRSR602401-1"/>
    </source>
</evidence>
<dbReference type="InterPro" id="IPR036396">
    <property type="entry name" value="Cyt_P450_sf"/>
</dbReference>
<dbReference type="AlphaFoldDB" id="A0A9Q0GQX2"/>
<comment type="cofactor">
    <cofactor evidence="1 14">
        <name>heme</name>
        <dbReference type="ChEBI" id="CHEBI:30413"/>
    </cofactor>
</comment>
<feature type="transmembrane region" description="Helical" evidence="16">
    <location>
        <begin position="6"/>
        <end position="25"/>
    </location>
</feature>
<dbReference type="SUPFAM" id="SSF48264">
    <property type="entry name" value="Cytochrome P450"/>
    <property type="match status" value="1"/>
</dbReference>
<keyword evidence="7 14" id="KW-0479">Metal-binding</keyword>
<dbReference type="InterPro" id="IPR001128">
    <property type="entry name" value="Cyt_P450"/>
</dbReference>
<dbReference type="OrthoDB" id="1470350at2759"/>
<organism evidence="17 18">
    <name type="scientific">Protea cynaroides</name>
    <dbReference type="NCBI Taxonomy" id="273540"/>
    <lineage>
        <taxon>Eukaryota</taxon>
        <taxon>Viridiplantae</taxon>
        <taxon>Streptophyta</taxon>
        <taxon>Embryophyta</taxon>
        <taxon>Tracheophyta</taxon>
        <taxon>Spermatophyta</taxon>
        <taxon>Magnoliopsida</taxon>
        <taxon>Proteales</taxon>
        <taxon>Proteaceae</taxon>
        <taxon>Protea</taxon>
    </lineage>
</organism>
<dbReference type="InterPro" id="IPR017972">
    <property type="entry name" value="Cyt_P450_CS"/>
</dbReference>
<dbReference type="GO" id="GO:0016125">
    <property type="term" value="P:sterol metabolic process"/>
    <property type="evidence" value="ECO:0007669"/>
    <property type="project" value="TreeGrafter"/>
</dbReference>
<evidence type="ECO:0000256" key="16">
    <source>
        <dbReference type="SAM" id="Phobius"/>
    </source>
</evidence>
<evidence type="ECO:0000256" key="13">
    <source>
        <dbReference type="ARBA" id="ARBA00037909"/>
    </source>
</evidence>
<dbReference type="GO" id="GO:0020037">
    <property type="term" value="F:heme binding"/>
    <property type="evidence" value="ECO:0007669"/>
    <property type="project" value="InterPro"/>
</dbReference>
<evidence type="ECO:0000256" key="2">
    <source>
        <dbReference type="ARBA" id="ARBA00004167"/>
    </source>
</evidence>
<dbReference type="InterPro" id="IPR002401">
    <property type="entry name" value="Cyt_P450_E_grp-I"/>
</dbReference>
<feature type="binding site" description="axial binding residue" evidence="14">
    <location>
        <position position="440"/>
    </location>
    <ligand>
        <name>heme</name>
        <dbReference type="ChEBI" id="CHEBI:30413"/>
    </ligand>
    <ligandPart>
        <name>Fe</name>
        <dbReference type="ChEBI" id="CHEBI:18248"/>
    </ligandPart>
</feature>
<dbReference type="FunFam" id="1.10.630.10:FF:000052">
    <property type="entry name" value="Ent-kaurenoic acid oxidase"/>
    <property type="match status" value="1"/>
</dbReference>
<dbReference type="GO" id="GO:0051777">
    <property type="term" value="F:ent-kaurenoic acid monooxygenase activity"/>
    <property type="evidence" value="ECO:0007669"/>
    <property type="project" value="TreeGrafter"/>
</dbReference>
<comment type="similarity">
    <text evidence="4 15">Belongs to the cytochrome P450 family.</text>
</comment>
<evidence type="ECO:0000256" key="11">
    <source>
        <dbReference type="ARBA" id="ARBA00023033"/>
    </source>
</evidence>
<keyword evidence="11 15" id="KW-0503">Monooxygenase</keyword>
<dbReference type="GO" id="GO:0005506">
    <property type="term" value="F:iron ion binding"/>
    <property type="evidence" value="ECO:0007669"/>
    <property type="project" value="InterPro"/>
</dbReference>
<dbReference type="GO" id="GO:0016132">
    <property type="term" value="P:brassinosteroid biosynthetic process"/>
    <property type="evidence" value="ECO:0007669"/>
    <property type="project" value="TreeGrafter"/>
</dbReference>
<comment type="pathway">
    <text evidence="3">Hormone biosynthesis.</text>
</comment>
<evidence type="ECO:0000256" key="15">
    <source>
        <dbReference type="RuleBase" id="RU000461"/>
    </source>
</evidence>
<reference evidence="17" key="1">
    <citation type="journal article" date="2023" name="Plant J.">
        <title>The genome of the king protea, Protea cynaroides.</title>
        <authorList>
            <person name="Chang J."/>
            <person name="Duong T.A."/>
            <person name="Schoeman C."/>
            <person name="Ma X."/>
            <person name="Roodt D."/>
            <person name="Barker N."/>
            <person name="Li Z."/>
            <person name="Van de Peer Y."/>
            <person name="Mizrachi E."/>
        </authorList>
    </citation>
    <scope>NUCLEOTIDE SEQUENCE</scope>
    <source>
        <tissue evidence="17">Young leaves</tissue>
    </source>
</reference>
<dbReference type="GO" id="GO:0009686">
    <property type="term" value="P:gibberellin biosynthetic process"/>
    <property type="evidence" value="ECO:0007669"/>
    <property type="project" value="UniProtKB-ARBA"/>
</dbReference>
<dbReference type="PROSITE" id="PS00086">
    <property type="entry name" value="CYTOCHROME_P450"/>
    <property type="match status" value="1"/>
</dbReference>
<dbReference type="PRINTS" id="PR00385">
    <property type="entry name" value="P450"/>
</dbReference>
<dbReference type="EMBL" id="JAMYWD010000012">
    <property type="protein sequence ID" value="KAJ4951944.1"/>
    <property type="molecule type" value="Genomic_DNA"/>
</dbReference>
<dbReference type="Pfam" id="PF00067">
    <property type="entry name" value="p450"/>
    <property type="match status" value="1"/>
</dbReference>
<evidence type="ECO:0000256" key="3">
    <source>
        <dbReference type="ARBA" id="ARBA00004972"/>
    </source>
</evidence>
<evidence type="ECO:0000313" key="17">
    <source>
        <dbReference type="EMBL" id="KAJ4951944.1"/>
    </source>
</evidence>
<protein>
    <submittedName>
        <fullName evidence="17">Uncharacterized protein</fullName>
    </submittedName>
</protein>
<evidence type="ECO:0000256" key="6">
    <source>
        <dbReference type="ARBA" id="ARBA00022692"/>
    </source>
</evidence>
<keyword evidence="9 15" id="KW-0560">Oxidoreductase</keyword>
<evidence type="ECO:0000256" key="4">
    <source>
        <dbReference type="ARBA" id="ARBA00010617"/>
    </source>
</evidence>
<keyword evidence="18" id="KW-1185">Reference proteome</keyword>
<dbReference type="PANTHER" id="PTHR24286:SF356">
    <property type="entry name" value="ENT-KAURENOIC ACID OXIDASE 2"/>
    <property type="match status" value="1"/>
</dbReference>
<dbReference type="GO" id="GO:0010268">
    <property type="term" value="P:brassinosteroid homeostasis"/>
    <property type="evidence" value="ECO:0007669"/>
    <property type="project" value="TreeGrafter"/>
</dbReference>
<dbReference type="Gene3D" id="1.10.630.10">
    <property type="entry name" value="Cytochrome P450"/>
    <property type="match status" value="1"/>
</dbReference>
<dbReference type="CDD" id="cd11043">
    <property type="entry name" value="CYP90-like"/>
    <property type="match status" value="1"/>
</dbReference>
<dbReference type="Proteomes" id="UP001141806">
    <property type="component" value="Unassembled WGS sequence"/>
</dbReference>
<evidence type="ECO:0000256" key="9">
    <source>
        <dbReference type="ARBA" id="ARBA00023002"/>
    </source>
</evidence>
<dbReference type="GO" id="GO:0005783">
    <property type="term" value="C:endoplasmic reticulum"/>
    <property type="evidence" value="ECO:0007669"/>
    <property type="project" value="TreeGrafter"/>
</dbReference>
<evidence type="ECO:0000313" key="18">
    <source>
        <dbReference type="Proteomes" id="UP001141806"/>
    </source>
</evidence>
<evidence type="ECO:0000256" key="10">
    <source>
        <dbReference type="ARBA" id="ARBA00023004"/>
    </source>
</evidence>
<evidence type="ECO:0000256" key="1">
    <source>
        <dbReference type="ARBA" id="ARBA00001971"/>
    </source>
</evidence>
<keyword evidence="10 14" id="KW-0408">Iron</keyword>
<comment type="pathway">
    <text evidence="13">Plant hormone biosynthesis; gibberellin biosynthesis.</text>
</comment>
<keyword evidence="12 16" id="KW-0472">Membrane</keyword>
<accession>A0A9Q0GQX2</accession>
<sequence length="496" mass="56655">MAESGLLWVGFTVLLGGFFVFLGILKNVNAWFYESKLGEKRFNLPPGDLGWPLIGNMWTFLRAFKSDNPDSFFTNYFQRYSRKPGVYKGFMFGNPCIMVTAPEPAKQVLMDDENFGTGWPKSTVELMGKKSFIGISDEEHKRLRKLTQAPVNGHEALSVYIKFIEETAVSSLEKWSGMGEIEFLTEIRRFTFRIIMHIFLGTENDQVIAALEKEYTVLNHGVRAMAIDIPGFAYHRALKARKNLVAVFQSAVNERRQRKAAGISVPGKRKDMMDALLEVKDEKGRELSDEEVIDVLLMYLNAGHESSGHITMWATIFLQKHPEVFKKAKAEQEEVIKNRPPGQKGLTLKELRNLDYISKVVDETLRIINISLMVFREARKDLNLGGYLVPKGWKVLVWFRTVNLDPEIYPNPMQFNPSRWDNYIPKPGTYLPFGAGGRLCPGNDLAKLEITIFLHHFLLNYQLERLNPGSPLMYLPHTRPLDNCRARIRKVSSAAT</sequence>
<evidence type="ECO:0000256" key="12">
    <source>
        <dbReference type="ARBA" id="ARBA00023136"/>
    </source>
</evidence>
<proteinExistence type="inferred from homology"/>
<evidence type="ECO:0000256" key="7">
    <source>
        <dbReference type="ARBA" id="ARBA00022723"/>
    </source>
</evidence>
<evidence type="ECO:0000256" key="5">
    <source>
        <dbReference type="ARBA" id="ARBA00022617"/>
    </source>
</evidence>
<dbReference type="GO" id="GO:0016020">
    <property type="term" value="C:membrane"/>
    <property type="evidence" value="ECO:0007669"/>
    <property type="project" value="UniProtKB-SubCell"/>
</dbReference>
<gene>
    <name evidence="17" type="ORF">NE237_028776</name>
</gene>
<keyword evidence="8 16" id="KW-1133">Transmembrane helix</keyword>
<dbReference type="PRINTS" id="PR00463">
    <property type="entry name" value="EP450I"/>
</dbReference>
<evidence type="ECO:0000256" key="8">
    <source>
        <dbReference type="ARBA" id="ARBA00022989"/>
    </source>
</evidence>